<evidence type="ECO:0000256" key="2">
    <source>
        <dbReference type="ARBA" id="ARBA00022562"/>
    </source>
</evidence>
<dbReference type="InterPro" id="IPR001301">
    <property type="entry name" value="Gemini_AL1_CLV"/>
</dbReference>
<evidence type="ECO:0000256" key="10">
    <source>
        <dbReference type="ARBA" id="ARBA00022801"/>
    </source>
</evidence>
<feature type="domain" description="CRESS-DNA virus Rep endonuclease" evidence="13">
    <location>
        <begin position="5"/>
        <end position="109"/>
    </location>
</feature>
<dbReference type="GO" id="GO:0004519">
    <property type="term" value="F:endonuclease activity"/>
    <property type="evidence" value="ECO:0007669"/>
    <property type="project" value="UniProtKB-KW"/>
</dbReference>
<evidence type="ECO:0000256" key="3">
    <source>
        <dbReference type="ARBA" id="ARBA00022679"/>
    </source>
</evidence>
<proteinExistence type="predicted"/>
<keyword evidence="3" id="KW-0808">Transferase</keyword>
<evidence type="ECO:0000256" key="6">
    <source>
        <dbReference type="ARBA" id="ARBA00022722"/>
    </source>
</evidence>
<keyword evidence="2" id="KW-1048">Host nucleus</keyword>
<keyword evidence="6" id="KW-0540">Nuclease</keyword>
<dbReference type="GO" id="GO:0000166">
    <property type="term" value="F:nucleotide binding"/>
    <property type="evidence" value="ECO:0007669"/>
    <property type="project" value="UniProtKB-KW"/>
</dbReference>
<evidence type="ECO:0000256" key="11">
    <source>
        <dbReference type="ARBA" id="ARBA00023124"/>
    </source>
</evidence>
<evidence type="ECO:0000256" key="12">
    <source>
        <dbReference type="ARBA" id="ARBA00023125"/>
    </source>
</evidence>
<keyword evidence="7" id="KW-0479">Metal-binding</keyword>
<keyword evidence="8" id="KW-0547">Nucleotide-binding</keyword>
<dbReference type="Gene3D" id="3.40.1310.20">
    <property type="match status" value="1"/>
</dbReference>
<evidence type="ECO:0000256" key="8">
    <source>
        <dbReference type="ARBA" id="ARBA00022741"/>
    </source>
</evidence>
<evidence type="ECO:0000313" key="14">
    <source>
        <dbReference type="EMBL" id="QJB18584.1"/>
    </source>
</evidence>
<keyword evidence="12" id="KW-0238">DNA-binding</keyword>
<organism evidence="14">
    <name type="scientific">Genomoviridae sp</name>
    <dbReference type="NCBI Taxonomy" id="2202565"/>
    <lineage>
        <taxon>Viruses</taxon>
        <taxon>Monodnaviria</taxon>
        <taxon>Shotokuvirae</taxon>
        <taxon>Cressdnaviricota</taxon>
        <taxon>Repensiviricetes</taxon>
        <taxon>Geplafuvirales</taxon>
        <taxon>Genomoviridae</taxon>
    </lineage>
</organism>
<dbReference type="Pfam" id="PF00799">
    <property type="entry name" value="Gemini_AL1"/>
    <property type="match status" value="1"/>
</dbReference>
<keyword evidence="4" id="KW-0548">Nucleotidyltransferase</keyword>
<dbReference type="PRINTS" id="PR00228">
    <property type="entry name" value="GEMCOATCLVL1"/>
</dbReference>
<dbReference type="GO" id="GO:0005198">
    <property type="term" value="F:structural molecule activity"/>
    <property type="evidence" value="ECO:0007669"/>
    <property type="project" value="InterPro"/>
</dbReference>
<keyword evidence="11" id="KW-0190">Covalent protein-DNA linkage</keyword>
<keyword evidence="5" id="KW-0235">DNA replication</keyword>
<protein>
    <submittedName>
        <fullName evidence="14">Replication-associated protein</fullName>
    </submittedName>
</protein>
<name>A0A858NG04_9VIRU</name>
<sequence length="325" mass="36412">MPSFDLHCRYALLTYAQCGDLSADVVGRKLQDAGYQCIIGRENHADGGIHLHVFVDFGRKRRFRRADVFDVEGRHPNISPSKGTPEKGYDYAIKDGDVVFQGLERPGRDGNSSPADKWAAITGAVDRGSFWDLVHELDPKSAACNFPALQKYCDWKYAVDPPVYATPDGITFSGGDVDGRDDWLSQSGIGLGEPPLGRRMSICVYGESRTGKTLWARSLGPHIYCVGLVSGNECLKNDVVEYAVFDDIRGGIKFFPSFKEWLGCQEWVTVKCLYREPKLVKWGKPSIWLSNTDPRDEMQNADIDWMNKNCIFVEINSPIFHANTE</sequence>
<dbReference type="GO" id="GO:0046872">
    <property type="term" value="F:metal ion binding"/>
    <property type="evidence" value="ECO:0007669"/>
    <property type="project" value="UniProtKB-KW"/>
</dbReference>
<dbReference type="GO" id="GO:0006260">
    <property type="term" value="P:DNA replication"/>
    <property type="evidence" value="ECO:0007669"/>
    <property type="project" value="UniProtKB-KW"/>
</dbReference>
<evidence type="ECO:0000259" key="13">
    <source>
        <dbReference type="PROSITE" id="PS52020"/>
    </source>
</evidence>
<dbReference type="GO" id="GO:0016787">
    <property type="term" value="F:hydrolase activity"/>
    <property type="evidence" value="ECO:0007669"/>
    <property type="project" value="UniProtKB-KW"/>
</dbReference>
<comment type="subcellular location">
    <subcellularLocation>
        <location evidence="1">Host nucleus</location>
    </subcellularLocation>
</comment>
<evidence type="ECO:0000256" key="5">
    <source>
        <dbReference type="ARBA" id="ARBA00022705"/>
    </source>
</evidence>
<dbReference type="GO" id="GO:0003677">
    <property type="term" value="F:DNA binding"/>
    <property type="evidence" value="ECO:0007669"/>
    <property type="project" value="UniProtKB-KW"/>
</dbReference>
<accession>A0A858NG04</accession>
<dbReference type="EMBL" id="MT309833">
    <property type="protein sequence ID" value="QJB18584.1"/>
    <property type="molecule type" value="Genomic_DNA"/>
</dbReference>
<keyword evidence="9" id="KW-0255">Endonuclease</keyword>
<reference evidence="14" key="1">
    <citation type="submission" date="2020-04" db="EMBL/GenBank/DDBJ databases">
        <title>Genomes of microviruses in a sewage oxidation pond.</title>
        <authorList>
            <person name="Schreck J."/>
            <person name="Kraberger S."/>
            <person name="Scotch M."/>
            <person name="Halden R.U."/>
            <person name="Varsani A."/>
        </authorList>
    </citation>
    <scope>NUCLEOTIDE SEQUENCE</scope>
    <source>
        <strain evidence="14">6538_280</strain>
    </source>
</reference>
<dbReference type="InterPro" id="IPR049912">
    <property type="entry name" value="CRESS_DNA_REP"/>
</dbReference>
<keyword evidence="10" id="KW-0378">Hydrolase</keyword>
<evidence type="ECO:0000256" key="7">
    <source>
        <dbReference type="ARBA" id="ARBA00022723"/>
    </source>
</evidence>
<dbReference type="SUPFAM" id="SSF55464">
    <property type="entry name" value="Origin of replication-binding domain, RBD-like"/>
    <property type="match status" value="1"/>
</dbReference>
<evidence type="ECO:0000256" key="9">
    <source>
        <dbReference type="ARBA" id="ARBA00022759"/>
    </source>
</evidence>
<dbReference type="GO" id="GO:0016779">
    <property type="term" value="F:nucleotidyltransferase activity"/>
    <property type="evidence" value="ECO:0007669"/>
    <property type="project" value="UniProtKB-KW"/>
</dbReference>
<dbReference type="GO" id="GO:0042025">
    <property type="term" value="C:host cell nucleus"/>
    <property type="evidence" value="ECO:0007669"/>
    <property type="project" value="UniProtKB-SubCell"/>
</dbReference>
<evidence type="ECO:0000256" key="1">
    <source>
        <dbReference type="ARBA" id="ARBA00004147"/>
    </source>
</evidence>
<dbReference type="PROSITE" id="PS52020">
    <property type="entry name" value="CRESS_DNA_REP"/>
    <property type="match status" value="1"/>
</dbReference>
<evidence type="ECO:0000256" key="4">
    <source>
        <dbReference type="ARBA" id="ARBA00022695"/>
    </source>
</evidence>